<accession>A0A921SYK5</accession>
<dbReference type="AlphaFoldDB" id="A0A921SYK5"/>
<reference evidence="1" key="1">
    <citation type="journal article" date="2021" name="PeerJ">
        <title>Extensive microbial diversity within the chicken gut microbiome revealed by metagenomics and culture.</title>
        <authorList>
            <person name="Gilroy R."/>
            <person name="Ravi A."/>
            <person name="Getino M."/>
            <person name="Pursley I."/>
            <person name="Horton D.L."/>
            <person name="Alikhan N.F."/>
            <person name="Baker D."/>
            <person name="Gharbi K."/>
            <person name="Hall N."/>
            <person name="Watson M."/>
            <person name="Adriaenssens E.M."/>
            <person name="Foster-Nyarko E."/>
            <person name="Jarju S."/>
            <person name="Secka A."/>
            <person name="Antonio M."/>
            <person name="Oren A."/>
            <person name="Chaudhuri R.R."/>
            <person name="La Ragione R."/>
            <person name="Hildebrand F."/>
            <person name="Pallen M.J."/>
        </authorList>
    </citation>
    <scope>NUCLEOTIDE SEQUENCE</scope>
    <source>
        <strain evidence="1">1277</strain>
    </source>
</reference>
<dbReference type="Proteomes" id="UP000776700">
    <property type="component" value="Unassembled WGS sequence"/>
</dbReference>
<proteinExistence type="predicted"/>
<organism evidence="1 2">
    <name type="scientific">Romboutsia timonensis</name>
    <dbReference type="NCBI Taxonomy" id="1776391"/>
    <lineage>
        <taxon>Bacteria</taxon>
        <taxon>Bacillati</taxon>
        <taxon>Bacillota</taxon>
        <taxon>Clostridia</taxon>
        <taxon>Peptostreptococcales</taxon>
        <taxon>Peptostreptococcaceae</taxon>
        <taxon>Romboutsia</taxon>
    </lineage>
</organism>
<comment type="caution">
    <text evidence="1">The sequence shown here is derived from an EMBL/GenBank/DDBJ whole genome shotgun (WGS) entry which is preliminary data.</text>
</comment>
<evidence type="ECO:0000313" key="1">
    <source>
        <dbReference type="EMBL" id="HJG95708.1"/>
    </source>
</evidence>
<dbReference type="EMBL" id="DYUB01000047">
    <property type="protein sequence ID" value="HJG95708.1"/>
    <property type="molecule type" value="Genomic_DNA"/>
</dbReference>
<gene>
    <name evidence="1" type="ORF">K8V90_01245</name>
</gene>
<protein>
    <submittedName>
        <fullName evidence="1">Uncharacterized protein</fullName>
    </submittedName>
</protein>
<evidence type="ECO:0000313" key="2">
    <source>
        <dbReference type="Proteomes" id="UP000776700"/>
    </source>
</evidence>
<sequence>MNLISINIYIDKIQFEIFSIYNDKKNIIQQNEIRIPVSFSIGDKLEYIRKFISIIIKQNKVKKAYLNIKDRLEMYTIKFEATLEELLSSYGVEICN</sequence>
<reference evidence="1" key="2">
    <citation type="submission" date="2021-09" db="EMBL/GenBank/DDBJ databases">
        <authorList>
            <person name="Gilroy R."/>
        </authorList>
    </citation>
    <scope>NUCLEOTIDE SEQUENCE</scope>
    <source>
        <strain evidence="1">1277</strain>
    </source>
</reference>
<name>A0A921SYK5_9FIRM</name>